<dbReference type="Proteomes" id="UP000698800">
    <property type="component" value="Unassembled WGS sequence"/>
</dbReference>
<proteinExistence type="inferred from homology"/>
<dbReference type="PANTHER" id="PTHR21148">
    <property type="entry name" value="THIOREDOXIN DOMAIN-CONTAINING PROTEIN 9"/>
    <property type="match status" value="1"/>
</dbReference>
<feature type="region of interest" description="Disordered" evidence="2">
    <location>
        <begin position="187"/>
        <end position="212"/>
    </location>
</feature>
<reference evidence="4" key="1">
    <citation type="submission" date="2021-03" db="EMBL/GenBank/DDBJ databases">
        <title>Comparative genomics and phylogenomic investigation of the class Geoglossomycetes provide insights into ecological specialization and systematics.</title>
        <authorList>
            <person name="Melie T."/>
            <person name="Pirro S."/>
            <person name="Miller A.N."/>
            <person name="Quandt A."/>
        </authorList>
    </citation>
    <scope>NUCLEOTIDE SEQUENCE</scope>
    <source>
        <strain evidence="4">GBOQ0MN5Z8</strain>
    </source>
</reference>
<dbReference type="Gene3D" id="3.40.30.10">
    <property type="entry name" value="Glutaredoxin"/>
    <property type="match status" value="1"/>
</dbReference>
<comment type="similarity">
    <text evidence="1">Belongs to the phosducin family.</text>
</comment>
<evidence type="ECO:0000256" key="1">
    <source>
        <dbReference type="ARBA" id="ARBA00009686"/>
    </source>
</evidence>
<dbReference type="AlphaFoldDB" id="A0A9P8I9G7"/>
<evidence type="ECO:0000256" key="2">
    <source>
        <dbReference type="SAM" id="MobiDB-lite"/>
    </source>
</evidence>
<protein>
    <recommendedName>
        <fullName evidence="3">Phosducin domain-containing protein</fullName>
    </recommendedName>
</protein>
<dbReference type="SUPFAM" id="SSF52833">
    <property type="entry name" value="Thioredoxin-like"/>
    <property type="match status" value="1"/>
</dbReference>
<name>A0A9P8I9G7_9PEZI</name>
<evidence type="ECO:0000313" key="5">
    <source>
        <dbReference type="Proteomes" id="UP000698800"/>
    </source>
</evidence>
<dbReference type="InterPro" id="IPR036249">
    <property type="entry name" value="Thioredoxin-like_sf"/>
</dbReference>
<gene>
    <name evidence="4" type="ORF">FGG08_002320</name>
</gene>
<evidence type="ECO:0000313" key="4">
    <source>
        <dbReference type="EMBL" id="KAH0543364.1"/>
    </source>
</evidence>
<feature type="domain" description="Phosducin" evidence="3">
    <location>
        <begin position="24"/>
        <end position="189"/>
    </location>
</feature>
<dbReference type="OrthoDB" id="10257948at2759"/>
<evidence type="ECO:0000259" key="3">
    <source>
        <dbReference type="Pfam" id="PF02114"/>
    </source>
</evidence>
<dbReference type="EMBL" id="JAGHQL010000034">
    <property type="protein sequence ID" value="KAH0543364.1"/>
    <property type="molecule type" value="Genomic_DNA"/>
</dbReference>
<keyword evidence="5" id="KW-1185">Reference proteome</keyword>
<sequence>MANVDHKVAALVDRSLPDESHSGDENDLFDELEKDDSALDAFREQRMQQLHEELARAKYMRNQDYGKYLEVTDEKQLMDITTSIKYCVVHFFHADFRRCGIMNTHLETLAPKHFDTRFVRINVENAPFLVTKLKIKILPCVVAFTDGISVDRIVGFDGLGYNEDTFTTTDLEQRLLKAGVLQRAKTMDVQPHNMKQGGPRRQAEDNDEEEWD</sequence>
<accession>A0A9P8I9G7</accession>
<comment type="caution">
    <text evidence="4">The sequence shown here is derived from an EMBL/GenBank/DDBJ whole genome shotgun (WGS) entry which is preliminary data.</text>
</comment>
<dbReference type="InterPro" id="IPR024253">
    <property type="entry name" value="Phosducin_thioredoxin-like_dom"/>
</dbReference>
<organism evidence="4 5">
    <name type="scientific">Glutinoglossum americanum</name>
    <dbReference type="NCBI Taxonomy" id="1670608"/>
    <lineage>
        <taxon>Eukaryota</taxon>
        <taxon>Fungi</taxon>
        <taxon>Dikarya</taxon>
        <taxon>Ascomycota</taxon>
        <taxon>Pezizomycotina</taxon>
        <taxon>Geoglossomycetes</taxon>
        <taxon>Geoglossales</taxon>
        <taxon>Geoglossaceae</taxon>
        <taxon>Glutinoglossum</taxon>
    </lineage>
</organism>
<dbReference type="Pfam" id="PF02114">
    <property type="entry name" value="Phosducin"/>
    <property type="match status" value="1"/>
</dbReference>
<dbReference type="CDD" id="cd02989">
    <property type="entry name" value="Phd_like_TxnDC9"/>
    <property type="match status" value="1"/>
</dbReference>